<comment type="caution">
    <text evidence="7">The sequence shown here is derived from an EMBL/GenBank/DDBJ whole genome shotgun (WGS) entry which is preliminary data.</text>
</comment>
<keyword evidence="3 7" id="KW-0418">Kinase</keyword>
<dbReference type="InterPro" id="IPR011009">
    <property type="entry name" value="Kinase-like_dom_sf"/>
</dbReference>
<protein>
    <submittedName>
        <fullName evidence="7">Protein kinase</fullName>
    </submittedName>
</protein>
<sequence length="849" mass="92563">MNEPLPADRWQQIKRLLADALEQPADLRQAYVADQAGDDAELLAELNALLAAAEPSRSLLDEPPAELALDALEAIDEQNTRPWLGRRLGAFRLVSLIAQGGMGQVYLGERADGQYEQQVAVKLMRQSLFDPAQVERFKAERQILASLDHPNLAKVLDGGITEEGLPYFVMERVVGAPIDEYARRHQLDVPARLALFRTVCAVVHYAHQKGVVHRDLKPANILVTEQGVVKLVDFGIAKRVDEPAAEATATRLRVMTLSYASPEQVRGEPVTPASDVYSLGVVLYRLLTESSPYPGDATQSDFTLSQAICDTEPTPPSDVASLPWAARQRLRGDLDAVVMMALRKQASHRYASVEQLSDDLFRHLEGLPVQARRGAWSYRASRFVVRHRAAMGAAVVANLALVLGLSLAAYEGIEARRQKERAEAHFASVRALANMLVFDVHRAIEQLPGSTPARQLIVKNALTYLERLSAEARDDAQLKVELATGYRQIGDIQGGPFGSNLGDPKGARASYERGLALLDPLLAEPLPPTTAAAVSAEIARTARMLAAVLASQGDSKAARAQAEHGVEVTRRRLAVDPTDQTAARNLATLMGVLAQIHLFAGDEAAFKPTIEEAIRLLEQQHRLTPDDVSIGGNLASMYGMRAQQLQQVPGMPETAQAALADLKRSAEVLETLLKAHPDATIVKANLAVVHDHTGYALRELDRIDEAVAAYQRAVAVLQPMVEKDPDNVMLRIDYGTFNGELSNALVEAGRAAPAVEASRLALEAFDRVPEEARSNVVTLRDHGMTHLFMADALQLRAKSAGSPSAARADRAEACRHLRRSDELLQSHRRQFTDNSAGLPDLKDRLADCP</sequence>
<evidence type="ECO:0000256" key="1">
    <source>
        <dbReference type="ARBA" id="ARBA00022679"/>
    </source>
</evidence>
<dbReference type="CDD" id="cd14014">
    <property type="entry name" value="STKc_PknB_like"/>
    <property type="match status" value="1"/>
</dbReference>
<evidence type="ECO:0000313" key="7">
    <source>
        <dbReference type="EMBL" id="MEK8033858.1"/>
    </source>
</evidence>
<dbReference type="InterPro" id="IPR008271">
    <property type="entry name" value="Ser/Thr_kinase_AS"/>
</dbReference>
<reference evidence="7 8" key="1">
    <citation type="submission" date="2024-04" db="EMBL/GenBank/DDBJ databases">
        <title>Novel species of the genus Ideonella isolated from streams.</title>
        <authorList>
            <person name="Lu H."/>
        </authorList>
    </citation>
    <scope>NUCLEOTIDE SEQUENCE [LARGE SCALE GENOMIC DNA]</scope>
    <source>
        <strain evidence="7 8">DXS29W</strain>
    </source>
</reference>
<evidence type="ECO:0000256" key="2">
    <source>
        <dbReference type="ARBA" id="ARBA00022741"/>
    </source>
</evidence>
<evidence type="ECO:0000256" key="3">
    <source>
        <dbReference type="ARBA" id="ARBA00022777"/>
    </source>
</evidence>
<feature type="domain" description="Protein kinase" evidence="6">
    <location>
        <begin position="91"/>
        <end position="361"/>
    </location>
</feature>
<dbReference type="PROSITE" id="PS50011">
    <property type="entry name" value="PROTEIN_KINASE_DOM"/>
    <property type="match status" value="1"/>
</dbReference>
<organism evidence="7 8">
    <name type="scientific">Ideonella lacteola</name>
    <dbReference type="NCBI Taxonomy" id="2984193"/>
    <lineage>
        <taxon>Bacteria</taxon>
        <taxon>Pseudomonadati</taxon>
        <taxon>Pseudomonadota</taxon>
        <taxon>Betaproteobacteria</taxon>
        <taxon>Burkholderiales</taxon>
        <taxon>Sphaerotilaceae</taxon>
        <taxon>Ideonella</taxon>
    </lineage>
</organism>
<dbReference type="RefSeq" id="WP_341428284.1">
    <property type="nucleotide sequence ID" value="NZ_JBBUTG010000022.1"/>
</dbReference>
<feature type="region of interest" description="Disordered" evidence="5">
    <location>
        <begin position="825"/>
        <end position="849"/>
    </location>
</feature>
<dbReference type="SUPFAM" id="SSF48452">
    <property type="entry name" value="TPR-like"/>
    <property type="match status" value="1"/>
</dbReference>
<dbReference type="GO" id="GO:0016301">
    <property type="term" value="F:kinase activity"/>
    <property type="evidence" value="ECO:0007669"/>
    <property type="project" value="UniProtKB-KW"/>
</dbReference>
<dbReference type="InterPro" id="IPR000719">
    <property type="entry name" value="Prot_kinase_dom"/>
</dbReference>
<dbReference type="Gene3D" id="1.25.40.10">
    <property type="entry name" value="Tetratricopeptide repeat domain"/>
    <property type="match status" value="1"/>
</dbReference>
<keyword evidence="2" id="KW-0547">Nucleotide-binding</keyword>
<feature type="compositionally biased region" description="Basic and acidic residues" evidence="5">
    <location>
        <begin position="840"/>
        <end position="849"/>
    </location>
</feature>
<dbReference type="Pfam" id="PF00069">
    <property type="entry name" value="Pkinase"/>
    <property type="match status" value="1"/>
</dbReference>
<evidence type="ECO:0000313" key="8">
    <source>
        <dbReference type="Proteomes" id="UP001371218"/>
    </source>
</evidence>
<keyword evidence="1" id="KW-0808">Transferase</keyword>
<gene>
    <name evidence="7" type="ORF">AACH06_23790</name>
</gene>
<evidence type="ECO:0000256" key="5">
    <source>
        <dbReference type="SAM" id="MobiDB-lite"/>
    </source>
</evidence>
<name>A0ABU9BWR2_9BURK</name>
<dbReference type="SMART" id="SM00220">
    <property type="entry name" value="S_TKc"/>
    <property type="match status" value="1"/>
</dbReference>
<dbReference type="InterPro" id="IPR011990">
    <property type="entry name" value="TPR-like_helical_dom_sf"/>
</dbReference>
<keyword evidence="4" id="KW-0067">ATP-binding</keyword>
<dbReference type="PROSITE" id="PS00108">
    <property type="entry name" value="PROTEIN_KINASE_ST"/>
    <property type="match status" value="1"/>
</dbReference>
<evidence type="ECO:0000259" key="6">
    <source>
        <dbReference type="PROSITE" id="PS50011"/>
    </source>
</evidence>
<dbReference type="Gene3D" id="3.30.200.20">
    <property type="entry name" value="Phosphorylase Kinase, domain 1"/>
    <property type="match status" value="1"/>
</dbReference>
<evidence type="ECO:0000256" key="4">
    <source>
        <dbReference type="ARBA" id="ARBA00022840"/>
    </source>
</evidence>
<dbReference type="SUPFAM" id="SSF56112">
    <property type="entry name" value="Protein kinase-like (PK-like)"/>
    <property type="match status" value="1"/>
</dbReference>
<dbReference type="PANTHER" id="PTHR43289">
    <property type="entry name" value="MITOGEN-ACTIVATED PROTEIN KINASE KINASE KINASE 20-RELATED"/>
    <property type="match status" value="1"/>
</dbReference>
<dbReference type="Gene3D" id="1.10.510.10">
    <property type="entry name" value="Transferase(Phosphotransferase) domain 1"/>
    <property type="match status" value="1"/>
</dbReference>
<keyword evidence="8" id="KW-1185">Reference proteome</keyword>
<dbReference type="EMBL" id="JBBUTG010000022">
    <property type="protein sequence ID" value="MEK8033858.1"/>
    <property type="molecule type" value="Genomic_DNA"/>
</dbReference>
<dbReference type="Proteomes" id="UP001371218">
    <property type="component" value="Unassembled WGS sequence"/>
</dbReference>
<accession>A0ABU9BWR2</accession>
<dbReference type="PANTHER" id="PTHR43289:SF34">
    <property type="entry name" value="SERINE_THREONINE-PROTEIN KINASE YBDM-RELATED"/>
    <property type="match status" value="1"/>
</dbReference>
<proteinExistence type="predicted"/>